<evidence type="ECO:0000313" key="2">
    <source>
        <dbReference type="Proteomes" id="UP001197770"/>
    </source>
</evidence>
<comment type="caution">
    <text evidence="1">The sequence shown here is derived from an EMBL/GenBank/DDBJ whole genome shotgun (WGS) entry which is preliminary data.</text>
</comment>
<accession>A0ABS8GP50</accession>
<protein>
    <recommendedName>
        <fullName evidence="3">Lipoprotein</fullName>
    </recommendedName>
</protein>
<keyword evidence="2" id="KW-1185">Reference proteome</keyword>
<evidence type="ECO:0000313" key="1">
    <source>
        <dbReference type="EMBL" id="MCC4211769.1"/>
    </source>
</evidence>
<reference evidence="1 2" key="1">
    <citation type="submission" date="2021-11" db="EMBL/GenBank/DDBJ databases">
        <title>Seasonal and diel survey of microbial diversity of the Tyrrhenian coast.</title>
        <authorList>
            <person name="Gattoni G."/>
            <person name="Corral P."/>
        </authorList>
    </citation>
    <scope>NUCLEOTIDE SEQUENCE [LARGE SCALE GENOMIC DNA]</scope>
    <source>
        <strain evidence="1 2">Mr9</strain>
    </source>
</reference>
<dbReference type="EMBL" id="JAJGMW010000003">
    <property type="protein sequence ID" value="MCC4211769.1"/>
    <property type="molecule type" value="Genomic_DNA"/>
</dbReference>
<dbReference type="Proteomes" id="UP001197770">
    <property type="component" value="Unassembled WGS sequence"/>
</dbReference>
<dbReference type="PROSITE" id="PS51257">
    <property type="entry name" value="PROKAR_LIPOPROTEIN"/>
    <property type="match status" value="1"/>
</dbReference>
<organism evidence="1 2">
    <name type="scientific">Leeuwenhoekiella parthenopeia</name>
    <dbReference type="NCBI Taxonomy" id="2890320"/>
    <lineage>
        <taxon>Bacteria</taxon>
        <taxon>Pseudomonadati</taxon>
        <taxon>Bacteroidota</taxon>
        <taxon>Flavobacteriia</taxon>
        <taxon>Flavobacteriales</taxon>
        <taxon>Flavobacteriaceae</taxon>
        <taxon>Leeuwenhoekiella</taxon>
    </lineage>
</organism>
<gene>
    <name evidence="1" type="ORF">LLW17_03480</name>
</gene>
<dbReference type="RefSeq" id="WP_228228875.1">
    <property type="nucleotide sequence ID" value="NZ_JAJGMW010000003.1"/>
</dbReference>
<evidence type="ECO:0008006" key="3">
    <source>
        <dbReference type="Google" id="ProtNLM"/>
    </source>
</evidence>
<sequence length="386" mass="44508">MKNLYYLLALLLSITACNPVDEIYDELEAAEADVNGVVEYTLEEDDYTETLGLRFPNFGSIEEAGQLIPIILDSVYPILGEGSTAFVGYDRFFRKSTEDSLVVYTVTNDDYENYPATARFRNFSNNEDVIPFLEEKYPNAVNRMLVSLTYKLYNGRFAETVNNGFLYSGGEWSFITGFTEDEYNEAGEVFANFSSEDEAEFKIPRMLKRRDEFQEEPMVNTIVQTMYKLYLRDESDLDGDDNTSERLDYSFIKNFVYNGENWVEYNNILSETLQFGYEDGVWVPDNTINYTFEREDYNTVSSLFIDTYPGPADNVGFFGSFDRRSASSNYWSDDMLLEAMDAFLDQLDPNAEEEQKYVLTFAVYTGSTITVSYRLIKSNGDWVLNQ</sequence>
<name>A0ABS8GP50_9FLAO</name>
<proteinExistence type="predicted"/>